<evidence type="ECO:0000313" key="2">
    <source>
        <dbReference type="EMBL" id="KAF8413254.1"/>
    </source>
</evidence>
<organism evidence="2 3">
    <name type="scientific">Tetracentron sinense</name>
    <name type="common">Spur-leaf</name>
    <dbReference type="NCBI Taxonomy" id="13715"/>
    <lineage>
        <taxon>Eukaryota</taxon>
        <taxon>Viridiplantae</taxon>
        <taxon>Streptophyta</taxon>
        <taxon>Embryophyta</taxon>
        <taxon>Tracheophyta</taxon>
        <taxon>Spermatophyta</taxon>
        <taxon>Magnoliopsida</taxon>
        <taxon>Trochodendrales</taxon>
        <taxon>Trochodendraceae</taxon>
        <taxon>Tetracentron</taxon>
    </lineage>
</organism>
<feature type="compositionally biased region" description="Low complexity" evidence="1">
    <location>
        <begin position="10"/>
        <end position="21"/>
    </location>
</feature>
<name>A0A835DUK8_TETSI</name>
<proteinExistence type="predicted"/>
<dbReference type="EMBL" id="JABCRI010000001">
    <property type="protein sequence ID" value="KAF8413254.1"/>
    <property type="molecule type" value="Genomic_DNA"/>
</dbReference>
<reference evidence="2 3" key="1">
    <citation type="submission" date="2020-04" db="EMBL/GenBank/DDBJ databases">
        <title>Plant Genome Project.</title>
        <authorList>
            <person name="Zhang R.-G."/>
        </authorList>
    </citation>
    <scope>NUCLEOTIDE SEQUENCE [LARGE SCALE GENOMIC DNA]</scope>
    <source>
        <strain evidence="2">YNK0</strain>
        <tissue evidence="2">Leaf</tissue>
    </source>
</reference>
<dbReference type="AlphaFoldDB" id="A0A835DUK8"/>
<accession>A0A835DUK8</accession>
<feature type="region of interest" description="Disordered" evidence="1">
    <location>
        <begin position="1"/>
        <end position="31"/>
    </location>
</feature>
<sequence>MVKAAPPPSHQQRSSPSAQSSLAMPTPPRSNQRIVSPLSHLVGSNPVHLQASPAPFISRPAILCATVLRSPTVFIIWLGLHLRRTCSSSIHLLRESEAQFSLSMSNADRLLRSGNLLSRSSFYFFLI</sequence>
<evidence type="ECO:0000256" key="1">
    <source>
        <dbReference type="SAM" id="MobiDB-lite"/>
    </source>
</evidence>
<protein>
    <submittedName>
        <fullName evidence="2">Uncharacterized protein</fullName>
    </submittedName>
</protein>
<dbReference type="Proteomes" id="UP000655225">
    <property type="component" value="Unassembled WGS sequence"/>
</dbReference>
<evidence type="ECO:0000313" key="3">
    <source>
        <dbReference type="Proteomes" id="UP000655225"/>
    </source>
</evidence>
<comment type="caution">
    <text evidence="2">The sequence shown here is derived from an EMBL/GenBank/DDBJ whole genome shotgun (WGS) entry which is preliminary data.</text>
</comment>
<keyword evidence="3" id="KW-1185">Reference proteome</keyword>
<gene>
    <name evidence="2" type="ORF">HHK36_001230</name>
</gene>